<dbReference type="EMBL" id="MCGN01000001">
    <property type="protein sequence ID" value="ORZ02374.1"/>
    <property type="molecule type" value="Genomic_DNA"/>
</dbReference>
<feature type="region of interest" description="Disordered" evidence="1">
    <location>
        <begin position="127"/>
        <end position="150"/>
    </location>
</feature>
<name>A0A1X2HSB9_SYNRA</name>
<dbReference type="InParanoid" id="A0A1X2HSB9"/>
<evidence type="ECO:0000313" key="3">
    <source>
        <dbReference type="Proteomes" id="UP000242180"/>
    </source>
</evidence>
<accession>A0A1X2HSB9</accession>
<dbReference type="OrthoDB" id="2268662at2759"/>
<protein>
    <submittedName>
        <fullName evidence="2">Uncharacterized protein</fullName>
    </submittedName>
</protein>
<keyword evidence="3" id="KW-1185">Reference proteome</keyword>
<proteinExistence type="predicted"/>
<organism evidence="2 3">
    <name type="scientific">Syncephalastrum racemosum</name>
    <name type="common">Filamentous fungus</name>
    <dbReference type="NCBI Taxonomy" id="13706"/>
    <lineage>
        <taxon>Eukaryota</taxon>
        <taxon>Fungi</taxon>
        <taxon>Fungi incertae sedis</taxon>
        <taxon>Mucoromycota</taxon>
        <taxon>Mucoromycotina</taxon>
        <taxon>Mucoromycetes</taxon>
        <taxon>Mucorales</taxon>
        <taxon>Syncephalastraceae</taxon>
        <taxon>Syncephalastrum</taxon>
    </lineage>
</organism>
<dbReference type="Proteomes" id="UP000242180">
    <property type="component" value="Unassembled WGS sequence"/>
</dbReference>
<sequence length="199" mass="22739">MTTLLLPSTTCETTQQTQDAAAWPSRYYGRTRRIDLQQIYTDLVNELQQQERPQRRVSFSVAPPKVHVYEPVEYEDDDEEDSKPFAATRFIRTDEAENFSEIYCKKKKANKYDSLGRRYDLRPVPNVNYTKKEKSASAPSSPVSDKPIDLSGALSEEPAIIEGVVPSVSTPPRGHTKRARLLWLNKTPSFASLRRKMTI</sequence>
<gene>
    <name evidence="2" type="ORF">BCR43DRAFT_500436</name>
</gene>
<evidence type="ECO:0000313" key="2">
    <source>
        <dbReference type="EMBL" id="ORZ02374.1"/>
    </source>
</evidence>
<evidence type="ECO:0000256" key="1">
    <source>
        <dbReference type="SAM" id="MobiDB-lite"/>
    </source>
</evidence>
<dbReference type="AlphaFoldDB" id="A0A1X2HSB9"/>
<comment type="caution">
    <text evidence="2">The sequence shown here is derived from an EMBL/GenBank/DDBJ whole genome shotgun (WGS) entry which is preliminary data.</text>
</comment>
<reference evidence="2 3" key="1">
    <citation type="submission" date="2016-07" db="EMBL/GenBank/DDBJ databases">
        <title>Pervasive Adenine N6-methylation of Active Genes in Fungi.</title>
        <authorList>
            <consortium name="DOE Joint Genome Institute"/>
            <person name="Mondo S.J."/>
            <person name="Dannebaum R.O."/>
            <person name="Kuo R.C."/>
            <person name="Labutti K."/>
            <person name="Haridas S."/>
            <person name="Kuo A."/>
            <person name="Salamov A."/>
            <person name="Ahrendt S.R."/>
            <person name="Lipzen A."/>
            <person name="Sullivan W."/>
            <person name="Andreopoulos W.B."/>
            <person name="Clum A."/>
            <person name="Lindquist E."/>
            <person name="Daum C."/>
            <person name="Ramamoorthy G.K."/>
            <person name="Gryganskyi A."/>
            <person name="Culley D."/>
            <person name="Magnuson J.K."/>
            <person name="James T.Y."/>
            <person name="O'Malley M.A."/>
            <person name="Stajich J.E."/>
            <person name="Spatafora J.W."/>
            <person name="Visel A."/>
            <person name="Grigoriev I.V."/>
        </authorList>
    </citation>
    <scope>NUCLEOTIDE SEQUENCE [LARGE SCALE GENOMIC DNA]</scope>
    <source>
        <strain evidence="2 3">NRRL 2496</strain>
    </source>
</reference>